<evidence type="ECO:0000313" key="11">
    <source>
        <dbReference type="EMBL" id="EFC48009.1"/>
    </source>
</evidence>
<dbReference type="AlphaFoldDB" id="D2V4X8"/>
<dbReference type="SUPFAM" id="SSF52058">
    <property type="entry name" value="L domain-like"/>
    <property type="match status" value="1"/>
</dbReference>
<reference evidence="11 12" key="1">
    <citation type="journal article" date="2010" name="Cell">
        <title>The genome of Naegleria gruberi illuminates early eukaryotic versatility.</title>
        <authorList>
            <person name="Fritz-Laylin L.K."/>
            <person name="Prochnik S.E."/>
            <person name="Ginger M.L."/>
            <person name="Dacks J.B."/>
            <person name="Carpenter M.L."/>
            <person name="Field M.C."/>
            <person name="Kuo A."/>
            <person name="Paredez A."/>
            <person name="Chapman J."/>
            <person name="Pham J."/>
            <person name="Shu S."/>
            <person name="Neupane R."/>
            <person name="Cipriano M."/>
            <person name="Mancuso J."/>
            <person name="Tu H."/>
            <person name="Salamov A."/>
            <person name="Lindquist E."/>
            <person name="Shapiro H."/>
            <person name="Lucas S."/>
            <person name="Grigoriev I.V."/>
            <person name="Cande W.Z."/>
            <person name="Fulton C."/>
            <person name="Rokhsar D.S."/>
            <person name="Dawson S.C."/>
        </authorList>
    </citation>
    <scope>NUCLEOTIDE SEQUENCE [LARGE SCALE GENOMIC DNA]</scope>
    <source>
        <strain evidence="11 12">NEG-M</strain>
    </source>
</reference>
<comment type="subcellular location">
    <subcellularLocation>
        <location evidence="1">Cell projection</location>
        <location evidence="1">Cilium</location>
    </subcellularLocation>
    <subcellularLocation>
        <location evidence="2">Cytoplasm</location>
    </subcellularLocation>
</comment>
<dbReference type="eggNOG" id="KOG0531">
    <property type="taxonomic scope" value="Eukaryota"/>
</dbReference>
<dbReference type="PANTHER" id="PTHR18849">
    <property type="entry name" value="LEUCINE RICH REPEAT PROTEIN"/>
    <property type="match status" value="1"/>
</dbReference>
<accession>D2V4X8</accession>
<protein>
    <recommendedName>
        <fullName evidence="10">Dynein axonemal assembly factor 11-like CS domain-containing protein</fullName>
    </recommendedName>
</protein>
<dbReference type="Pfam" id="PF23602">
    <property type="entry name" value="CS_DNAAF11_C"/>
    <property type="match status" value="1"/>
</dbReference>
<organism evidence="12">
    <name type="scientific">Naegleria gruberi</name>
    <name type="common">Amoeba</name>
    <dbReference type="NCBI Taxonomy" id="5762"/>
    <lineage>
        <taxon>Eukaryota</taxon>
        <taxon>Discoba</taxon>
        <taxon>Heterolobosea</taxon>
        <taxon>Tetramitia</taxon>
        <taxon>Eutetramitia</taxon>
        <taxon>Vahlkampfiidae</taxon>
        <taxon>Naegleria</taxon>
    </lineage>
</organism>
<dbReference type="GeneID" id="8860554"/>
<gene>
    <name evidence="11" type="ORF">NAEGRDRAFT_31069</name>
</gene>
<evidence type="ECO:0000256" key="1">
    <source>
        <dbReference type="ARBA" id="ARBA00004138"/>
    </source>
</evidence>
<dbReference type="STRING" id="5762.D2V4X8"/>
<evidence type="ECO:0000256" key="5">
    <source>
        <dbReference type="ARBA" id="ARBA00022737"/>
    </source>
</evidence>
<dbReference type="PANTHER" id="PTHR18849:SF0">
    <property type="entry name" value="CILIA- AND FLAGELLA-ASSOCIATED PROTEIN 410-RELATED"/>
    <property type="match status" value="1"/>
</dbReference>
<dbReference type="OrthoDB" id="10250990at2759"/>
<dbReference type="Proteomes" id="UP000006671">
    <property type="component" value="Unassembled WGS sequence"/>
</dbReference>
<evidence type="ECO:0000256" key="7">
    <source>
        <dbReference type="ARBA" id="ARBA00023273"/>
    </source>
</evidence>
<dbReference type="InterPro" id="IPR001611">
    <property type="entry name" value="Leu-rich_rpt"/>
</dbReference>
<evidence type="ECO:0000256" key="8">
    <source>
        <dbReference type="ARBA" id="ARBA00049982"/>
    </source>
</evidence>
<keyword evidence="3" id="KW-0963">Cytoplasm</keyword>
<dbReference type="SMART" id="SM00365">
    <property type="entry name" value="LRR_SD22"/>
    <property type="match status" value="2"/>
</dbReference>
<dbReference type="FunFam" id="3.80.10.10:FF:000052">
    <property type="entry name" value="Leucine rich repeat containing 6"/>
    <property type="match status" value="1"/>
</dbReference>
<evidence type="ECO:0000256" key="3">
    <source>
        <dbReference type="ARBA" id="ARBA00022490"/>
    </source>
</evidence>
<dbReference type="PROSITE" id="PS51450">
    <property type="entry name" value="LRR"/>
    <property type="match status" value="2"/>
</dbReference>
<keyword evidence="12" id="KW-1185">Reference proteome</keyword>
<dbReference type="VEuPathDB" id="AmoebaDB:NAEGRDRAFT_31069"/>
<keyword evidence="7" id="KW-0966">Cell projection</keyword>
<evidence type="ECO:0000256" key="4">
    <source>
        <dbReference type="ARBA" id="ARBA00022614"/>
    </source>
</evidence>
<evidence type="ECO:0000256" key="6">
    <source>
        <dbReference type="ARBA" id="ARBA00023069"/>
    </source>
</evidence>
<dbReference type="InterPro" id="IPR056496">
    <property type="entry name" value="CS_DNAAF11_C"/>
</dbReference>
<evidence type="ECO:0000259" key="10">
    <source>
        <dbReference type="Pfam" id="PF23602"/>
    </source>
</evidence>
<name>D2V4X8_NAEGR</name>
<keyword evidence="4" id="KW-0433">Leucine-rich repeat</keyword>
<comment type="similarity">
    <text evidence="8">Belongs to the tilB family.</text>
</comment>
<dbReference type="InterPro" id="IPR032675">
    <property type="entry name" value="LRR_dom_sf"/>
</dbReference>
<dbReference type="OMA" id="QHRAVIV"/>
<dbReference type="InParanoid" id="D2V4X8"/>
<dbReference type="RefSeq" id="XP_002680753.1">
    <property type="nucleotide sequence ID" value="XM_002680707.1"/>
</dbReference>
<dbReference type="Pfam" id="PF14580">
    <property type="entry name" value="LRR_9"/>
    <property type="match status" value="1"/>
</dbReference>
<sequence>MVEITELLLRKRSEHNEGQLSNLKEITLHQFEIESINEVLGIYCRELQILYLQNNLIRVIQNLHHLKDLRYLNLAVNNITSISGLGSNEHLEKLDLTANFVWDLLSVESLRENYKLREMHLLGNPCTTFENYRLFVIGAVPSLQILDGERVAKSERILAEQLKEQIKKSIEEEQSRINVADIQENIEQRDQDKKEMAEHKNAKEKAQEKNLDGINEVDGLGLGKRVSLTPEEEIEKYGKVMQKNEGKWAFKLLQEKDHYVLDIPAGKYMSLSYVDIDVQPTFVRVTIKGKVLQLRFDREVNSSNASAQRSTTTGNIVIKIPYSTLNP</sequence>
<dbReference type="GO" id="GO:0005737">
    <property type="term" value="C:cytoplasm"/>
    <property type="evidence" value="ECO:0007669"/>
    <property type="project" value="UniProtKB-SubCell"/>
</dbReference>
<dbReference type="KEGG" id="ngr:NAEGRDRAFT_31069"/>
<keyword evidence="6" id="KW-0969">Cilium</keyword>
<keyword evidence="5" id="KW-0677">Repeat</keyword>
<dbReference type="GO" id="GO:0005929">
    <property type="term" value="C:cilium"/>
    <property type="evidence" value="ECO:0007669"/>
    <property type="project" value="UniProtKB-SubCell"/>
</dbReference>
<dbReference type="EMBL" id="GG738852">
    <property type="protein sequence ID" value="EFC48009.1"/>
    <property type="molecule type" value="Genomic_DNA"/>
</dbReference>
<feature type="domain" description="Dynein axonemal assembly factor 11-like CS" evidence="10">
    <location>
        <begin position="229"/>
        <end position="321"/>
    </location>
</feature>
<feature type="region of interest" description="Disordered" evidence="9">
    <location>
        <begin position="190"/>
        <end position="209"/>
    </location>
</feature>
<evidence type="ECO:0000313" key="12">
    <source>
        <dbReference type="Proteomes" id="UP000006671"/>
    </source>
</evidence>
<evidence type="ECO:0000256" key="9">
    <source>
        <dbReference type="SAM" id="MobiDB-lite"/>
    </source>
</evidence>
<evidence type="ECO:0000256" key="2">
    <source>
        <dbReference type="ARBA" id="ARBA00004496"/>
    </source>
</evidence>
<dbReference type="Gene3D" id="3.80.10.10">
    <property type="entry name" value="Ribonuclease Inhibitor"/>
    <property type="match status" value="1"/>
</dbReference>
<proteinExistence type="inferred from homology"/>